<keyword evidence="6 8" id="KW-1133">Transmembrane helix</keyword>
<evidence type="ECO:0000256" key="6">
    <source>
        <dbReference type="ARBA" id="ARBA00022989"/>
    </source>
</evidence>
<dbReference type="InterPro" id="IPR002781">
    <property type="entry name" value="TM_pro_TauE-like"/>
</dbReference>
<dbReference type="KEGG" id="rul:UC8_21500"/>
<dbReference type="EMBL" id="CP042914">
    <property type="protein sequence ID" value="QEG40144.1"/>
    <property type="molecule type" value="Genomic_DNA"/>
</dbReference>
<keyword evidence="5 8" id="KW-0812">Transmembrane</keyword>
<evidence type="ECO:0000256" key="2">
    <source>
        <dbReference type="ARBA" id="ARBA00009142"/>
    </source>
</evidence>
<feature type="transmembrane region" description="Helical" evidence="8">
    <location>
        <begin position="198"/>
        <end position="220"/>
    </location>
</feature>
<comment type="subcellular location">
    <subcellularLocation>
        <location evidence="1 8">Cell membrane</location>
        <topology evidence="1 8">Multi-pass membrane protein</topology>
    </subcellularLocation>
</comment>
<dbReference type="PANTHER" id="PTHR30269:SF37">
    <property type="entry name" value="MEMBRANE TRANSPORTER PROTEIN"/>
    <property type="match status" value="1"/>
</dbReference>
<feature type="transmembrane region" description="Helical" evidence="8">
    <location>
        <begin position="171"/>
        <end position="192"/>
    </location>
</feature>
<keyword evidence="7 8" id="KW-0472">Membrane</keyword>
<evidence type="ECO:0000256" key="1">
    <source>
        <dbReference type="ARBA" id="ARBA00004651"/>
    </source>
</evidence>
<evidence type="ECO:0000313" key="9">
    <source>
        <dbReference type="EMBL" id="QEG40144.1"/>
    </source>
</evidence>
<gene>
    <name evidence="9" type="ORF">UC8_21500</name>
</gene>
<reference evidence="9 10" key="1">
    <citation type="submission" date="2019-08" db="EMBL/GenBank/DDBJ databases">
        <title>Deep-cultivation of Planctomycetes and their phenomic and genomic characterization uncovers novel biology.</title>
        <authorList>
            <person name="Wiegand S."/>
            <person name="Jogler M."/>
            <person name="Boedeker C."/>
            <person name="Pinto D."/>
            <person name="Vollmers J."/>
            <person name="Rivas-Marin E."/>
            <person name="Kohn T."/>
            <person name="Peeters S.H."/>
            <person name="Heuer A."/>
            <person name="Rast P."/>
            <person name="Oberbeckmann S."/>
            <person name="Bunk B."/>
            <person name="Jeske O."/>
            <person name="Meyerdierks A."/>
            <person name="Storesund J.E."/>
            <person name="Kallscheuer N."/>
            <person name="Luecker S."/>
            <person name="Lage O.M."/>
            <person name="Pohl T."/>
            <person name="Merkel B.J."/>
            <person name="Hornburger P."/>
            <person name="Mueller R.-W."/>
            <person name="Bruemmer F."/>
            <person name="Labrenz M."/>
            <person name="Spormann A.M."/>
            <person name="Op den Camp H."/>
            <person name="Overmann J."/>
            <person name="Amann R."/>
            <person name="Jetten M.S.M."/>
            <person name="Mascher T."/>
            <person name="Medema M.H."/>
            <person name="Devos D.P."/>
            <person name="Kaster A.-K."/>
            <person name="Ovreas L."/>
            <person name="Rohde M."/>
            <person name="Galperin M.Y."/>
            <person name="Jogler C."/>
        </authorList>
    </citation>
    <scope>NUCLEOTIDE SEQUENCE [LARGE SCALE GENOMIC DNA]</scope>
    <source>
        <strain evidence="9 10">UC8</strain>
    </source>
</reference>
<dbReference type="AlphaFoldDB" id="A0A5B9QMI5"/>
<dbReference type="GO" id="GO:0005886">
    <property type="term" value="C:plasma membrane"/>
    <property type="evidence" value="ECO:0007669"/>
    <property type="project" value="UniProtKB-SubCell"/>
</dbReference>
<evidence type="ECO:0000313" key="10">
    <source>
        <dbReference type="Proteomes" id="UP000325286"/>
    </source>
</evidence>
<sequence length="254" mass="27593">MLPWEMLPPLMLILTLGIFVQASAGFAAGLLTIPLLLWSGYGIPEAQAALLVATIPQNLIGVWAFREHVLPRELAFPASLRLAALPLGAYLLVSLESLPKSQIHQVVGAVVFLVTLGIIVMRPQPRHSLPIGWAWLAFSSSGFLQGLVGMGGPMMVLWIQAHDWDTKKTRAFLFAMYLVSMLPALLILWLLFGNRILAAGLSTLLLVPWLLAVTWAGLHVGTWLGRARLRTLTLGMLLLIGLAGVCSPWLKGEG</sequence>
<feature type="transmembrane region" description="Helical" evidence="8">
    <location>
        <begin position="133"/>
        <end position="159"/>
    </location>
</feature>
<keyword evidence="10" id="KW-1185">Reference proteome</keyword>
<dbReference type="Proteomes" id="UP000325286">
    <property type="component" value="Chromosome"/>
</dbReference>
<evidence type="ECO:0000256" key="7">
    <source>
        <dbReference type="ARBA" id="ARBA00023136"/>
    </source>
</evidence>
<evidence type="ECO:0000256" key="3">
    <source>
        <dbReference type="ARBA" id="ARBA00022448"/>
    </source>
</evidence>
<organism evidence="9 10">
    <name type="scientific">Roseimaritima ulvae</name>
    <dbReference type="NCBI Taxonomy" id="980254"/>
    <lineage>
        <taxon>Bacteria</taxon>
        <taxon>Pseudomonadati</taxon>
        <taxon>Planctomycetota</taxon>
        <taxon>Planctomycetia</taxon>
        <taxon>Pirellulales</taxon>
        <taxon>Pirellulaceae</taxon>
        <taxon>Roseimaritima</taxon>
    </lineage>
</organism>
<keyword evidence="4 8" id="KW-1003">Cell membrane</keyword>
<feature type="transmembrane region" description="Helical" evidence="8">
    <location>
        <begin position="102"/>
        <end position="121"/>
    </location>
</feature>
<protein>
    <recommendedName>
        <fullName evidence="8">Probable membrane transporter protein</fullName>
    </recommendedName>
</protein>
<evidence type="ECO:0000256" key="5">
    <source>
        <dbReference type="ARBA" id="ARBA00022692"/>
    </source>
</evidence>
<dbReference type="OrthoDB" id="8478406at2"/>
<keyword evidence="3" id="KW-0813">Transport</keyword>
<proteinExistence type="inferred from homology"/>
<feature type="transmembrane region" description="Helical" evidence="8">
    <location>
        <begin position="232"/>
        <end position="250"/>
    </location>
</feature>
<name>A0A5B9QMI5_9BACT</name>
<evidence type="ECO:0000256" key="8">
    <source>
        <dbReference type="RuleBase" id="RU363041"/>
    </source>
</evidence>
<evidence type="ECO:0000256" key="4">
    <source>
        <dbReference type="ARBA" id="ARBA00022475"/>
    </source>
</evidence>
<accession>A0A5B9QMI5</accession>
<comment type="similarity">
    <text evidence="2 8">Belongs to the 4-toluene sulfonate uptake permease (TSUP) (TC 2.A.102) family.</text>
</comment>
<feature type="transmembrane region" description="Helical" evidence="8">
    <location>
        <begin position="12"/>
        <end position="36"/>
    </location>
</feature>
<dbReference type="InterPro" id="IPR052017">
    <property type="entry name" value="TSUP"/>
</dbReference>
<dbReference type="Pfam" id="PF01925">
    <property type="entry name" value="TauE"/>
    <property type="match status" value="1"/>
</dbReference>
<dbReference type="PANTHER" id="PTHR30269">
    <property type="entry name" value="TRANSMEMBRANE PROTEIN YFCA"/>
    <property type="match status" value="1"/>
</dbReference>